<gene>
    <name evidence="3" type="ORF">SLEP1_g2757</name>
</gene>
<sequence>MAVAAASSETIDPPSVMDRSPSQSPSDGAAEPSNLSCSAGTPDRNEPSNSSPNPNRDVDVQVLLVSLSFILFIYIYES</sequence>
<feature type="region of interest" description="Disordered" evidence="1">
    <location>
        <begin position="1"/>
        <end position="57"/>
    </location>
</feature>
<dbReference type="Proteomes" id="UP001054252">
    <property type="component" value="Unassembled WGS sequence"/>
</dbReference>
<name>A0AAV5HIM1_9ROSI</name>
<keyword evidence="2" id="KW-1133">Transmembrane helix</keyword>
<keyword evidence="2" id="KW-0812">Transmembrane</keyword>
<protein>
    <submittedName>
        <fullName evidence="3">Uncharacterized protein</fullName>
    </submittedName>
</protein>
<dbReference type="AlphaFoldDB" id="A0AAV5HIM1"/>
<dbReference type="EMBL" id="BPVZ01000002">
    <property type="protein sequence ID" value="GKU88503.1"/>
    <property type="molecule type" value="Genomic_DNA"/>
</dbReference>
<accession>A0AAV5HIM1</accession>
<evidence type="ECO:0000256" key="1">
    <source>
        <dbReference type="SAM" id="MobiDB-lite"/>
    </source>
</evidence>
<reference evidence="3 4" key="1">
    <citation type="journal article" date="2021" name="Commun. Biol.">
        <title>The genome of Shorea leprosula (Dipterocarpaceae) highlights the ecological relevance of drought in aseasonal tropical rainforests.</title>
        <authorList>
            <person name="Ng K.K.S."/>
            <person name="Kobayashi M.J."/>
            <person name="Fawcett J.A."/>
            <person name="Hatakeyama M."/>
            <person name="Paape T."/>
            <person name="Ng C.H."/>
            <person name="Ang C.C."/>
            <person name="Tnah L.H."/>
            <person name="Lee C.T."/>
            <person name="Nishiyama T."/>
            <person name="Sese J."/>
            <person name="O'Brien M.J."/>
            <person name="Copetti D."/>
            <person name="Mohd Noor M.I."/>
            <person name="Ong R.C."/>
            <person name="Putra M."/>
            <person name="Sireger I.Z."/>
            <person name="Indrioko S."/>
            <person name="Kosugi Y."/>
            <person name="Izuno A."/>
            <person name="Isagi Y."/>
            <person name="Lee S.L."/>
            <person name="Shimizu K.K."/>
        </authorList>
    </citation>
    <scope>NUCLEOTIDE SEQUENCE [LARGE SCALE GENOMIC DNA]</scope>
    <source>
        <strain evidence="3">214</strain>
    </source>
</reference>
<evidence type="ECO:0000313" key="4">
    <source>
        <dbReference type="Proteomes" id="UP001054252"/>
    </source>
</evidence>
<comment type="caution">
    <text evidence="3">The sequence shown here is derived from an EMBL/GenBank/DDBJ whole genome shotgun (WGS) entry which is preliminary data.</text>
</comment>
<keyword evidence="4" id="KW-1185">Reference proteome</keyword>
<feature type="compositionally biased region" description="Low complexity" evidence="1">
    <location>
        <begin position="47"/>
        <end position="57"/>
    </location>
</feature>
<organism evidence="3 4">
    <name type="scientific">Rubroshorea leprosula</name>
    <dbReference type="NCBI Taxonomy" id="152421"/>
    <lineage>
        <taxon>Eukaryota</taxon>
        <taxon>Viridiplantae</taxon>
        <taxon>Streptophyta</taxon>
        <taxon>Embryophyta</taxon>
        <taxon>Tracheophyta</taxon>
        <taxon>Spermatophyta</taxon>
        <taxon>Magnoliopsida</taxon>
        <taxon>eudicotyledons</taxon>
        <taxon>Gunneridae</taxon>
        <taxon>Pentapetalae</taxon>
        <taxon>rosids</taxon>
        <taxon>malvids</taxon>
        <taxon>Malvales</taxon>
        <taxon>Dipterocarpaceae</taxon>
        <taxon>Rubroshorea</taxon>
    </lineage>
</organism>
<evidence type="ECO:0000313" key="3">
    <source>
        <dbReference type="EMBL" id="GKU88503.1"/>
    </source>
</evidence>
<keyword evidence="2" id="KW-0472">Membrane</keyword>
<feature type="transmembrane region" description="Helical" evidence="2">
    <location>
        <begin position="58"/>
        <end position="76"/>
    </location>
</feature>
<proteinExistence type="predicted"/>
<evidence type="ECO:0000256" key="2">
    <source>
        <dbReference type="SAM" id="Phobius"/>
    </source>
</evidence>